<dbReference type="GeneID" id="56578912"/>
<dbReference type="Proteomes" id="UP000596117">
    <property type="component" value="Chromosome"/>
</dbReference>
<evidence type="ECO:0000313" key="2">
    <source>
        <dbReference type="EMBL" id="QAT15016.1"/>
    </source>
</evidence>
<organism evidence="2 4">
    <name type="scientific">Brevundimonas diminuta</name>
    <name type="common">Pseudomonas diminuta</name>
    <dbReference type="NCBI Taxonomy" id="293"/>
    <lineage>
        <taxon>Bacteria</taxon>
        <taxon>Pseudomonadati</taxon>
        <taxon>Pseudomonadota</taxon>
        <taxon>Alphaproteobacteria</taxon>
        <taxon>Caulobacterales</taxon>
        <taxon>Caulobacteraceae</taxon>
        <taxon>Brevundimonas</taxon>
    </lineage>
</organism>
<sequence length="63" mass="6483">MAWLSEHASMIGAFVGGVITGGGAGWALTLRMVKQKLVVAESVVNQRGARAGGDVVGRDKTTN</sequence>
<evidence type="ECO:0000313" key="4">
    <source>
        <dbReference type="Proteomes" id="UP000287388"/>
    </source>
</evidence>
<feature type="transmembrane region" description="Helical" evidence="1">
    <location>
        <begin position="6"/>
        <end position="28"/>
    </location>
</feature>
<accession>A0A381AJX3</accession>
<dbReference type="RefSeq" id="WP_128720075.1">
    <property type="nucleotide sequence ID" value="NZ_BJNC01000014.1"/>
</dbReference>
<name>A0A381AJX3_BREDI</name>
<protein>
    <submittedName>
        <fullName evidence="2">Uncharacterized protein</fullName>
    </submittedName>
</protein>
<evidence type="ECO:0000313" key="5">
    <source>
        <dbReference type="Proteomes" id="UP000596117"/>
    </source>
</evidence>
<evidence type="ECO:0000313" key="3">
    <source>
        <dbReference type="EMBL" id="QQB87603.1"/>
    </source>
</evidence>
<proteinExistence type="predicted"/>
<dbReference type="KEGG" id="bdm:EQG53_11940"/>
<keyword evidence="1" id="KW-0812">Transmembrane</keyword>
<keyword evidence="1" id="KW-1133">Transmembrane helix</keyword>
<keyword evidence="5" id="KW-1185">Reference proteome</keyword>
<gene>
    <name evidence="2" type="ORF">EQG53_11940</name>
    <name evidence="3" type="ORF">I6H83_10505</name>
</gene>
<dbReference type="AlphaFoldDB" id="A0A381AJX3"/>
<evidence type="ECO:0000256" key="1">
    <source>
        <dbReference type="SAM" id="Phobius"/>
    </source>
</evidence>
<keyword evidence="1" id="KW-0472">Membrane</keyword>
<dbReference type="EMBL" id="CP066026">
    <property type="protein sequence ID" value="QQB87603.1"/>
    <property type="molecule type" value="Genomic_DNA"/>
</dbReference>
<dbReference type="EMBL" id="CP035093">
    <property type="protein sequence ID" value="QAT15016.1"/>
    <property type="molecule type" value="Genomic_DNA"/>
</dbReference>
<reference evidence="3 5" key="2">
    <citation type="submission" date="2020-12" db="EMBL/GenBank/DDBJ databases">
        <title>FDA dAtabase for Regulatory Grade micrObial Sequences (FDA-ARGOS): Supporting development and validation of Infectious Disease Dx tests.</title>
        <authorList>
            <person name="Kerrigan L."/>
            <person name="Long C."/>
            <person name="Tallon L."/>
            <person name="Sadzewicz L."/>
            <person name="Zhao X."/>
            <person name="Boylan J."/>
            <person name="Ott S."/>
            <person name="Bowen H."/>
            <person name="Vavikolanu K."/>
            <person name="Mehta A."/>
            <person name="Aluvathingal J."/>
            <person name="Nadendla S."/>
            <person name="Yan Y."/>
            <person name="Sichtig H."/>
        </authorList>
    </citation>
    <scope>NUCLEOTIDE SEQUENCE [LARGE SCALE GENOMIC DNA]</scope>
    <source>
        <strain evidence="3 5">FDAARGOS_1026</strain>
    </source>
</reference>
<reference evidence="2 4" key="1">
    <citation type="submission" date="2019-01" db="EMBL/GenBank/DDBJ databases">
        <title>Brevundimonas diminuta Genome sequencing and assembly.</title>
        <authorList>
            <person name="Chen H."/>
        </authorList>
    </citation>
    <scope>NUCLEOTIDE SEQUENCE [LARGE SCALE GENOMIC DNA]</scope>
    <source>
        <strain evidence="2">ATCC</strain>
        <strain evidence="4">ATCC(B) 19146</strain>
    </source>
</reference>
<dbReference type="Proteomes" id="UP000287388">
    <property type="component" value="Chromosome"/>
</dbReference>